<evidence type="ECO:0000313" key="1">
    <source>
        <dbReference type="EMBL" id="KKQ90086.1"/>
    </source>
</evidence>
<proteinExistence type="predicted"/>
<reference evidence="1 2" key="1">
    <citation type="journal article" date="2015" name="Nature">
        <title>rRNA introns, odd ribosomes, and small enigmatic genomes across a large radiation of phyla.</title>
        <authorList>
            <person name="Brown C.T."/>
            <person name="Hug L.A."/>
            <person name="Thomas B.C."/>
            <person name="Sharon I."/>
            <person name="Castelle C.J."/>
            <person name="Singh A."/>
            <person name="Wilkins M.J."/>
            <person name="Williams K.H."/>
            <person name="Banfield J.F."/>
        </authorList>
    </citation>
    <scope>NUCLEOTIDE SEQUENCE [LARGE SCALE GENOMIC DNA]</scope>
</reference>
<organism evidence="1 2">
    <name type="scientific">Candidatus Curtissbacteria bacterium GW2011_GWC2_38_9</name>
    <dbReference type="NCBI Taxonomy" id="1618414"/>
    <lineage>
        <taxon>Bacteria</taxon>
        <taxon>Candidatus Curtissiibacteriota</taxon>
    </lineage>
</organism>
<accession>A0A0G0PLD2</accession>
<name>A0A0G0PLD2_9BACT</name>
<gene>
    <name evidence="1" type="ORF">UT12_C0002G0017</name>
</gene>
<comment type="caution">
    <text evidence="1">The sequence shown here is derived from an EMBL/GenBank/DDBJ whole genome shotgun (WGS) entry which is preliminary data.</text>
</comment>
<sequence length="344" mass="38189">MTSLTETAFFSRKAFKWLIWGLGALLVLVLLIVLGKTIASTVFPPKPPPATVAFGKLPKLDLSEGYQIKSNTSFKIETISGQLPNLVDKAKVFAIDTDESSFGALERTKIRVSKIGFTGEPQEVAGNTFKFQDPKEDRSITVNIASGNFVLASNYQNDPQVISTRPRSLEAAIDLARNFFNNFDITQDDFPQDKIQTAYFRLDGGNLTKTPALSSANLVEVSFQRNSLDDLGVISPQENNPPVKAQVSERRIVEAELSRLSIRPHKFATYPLKGTNKAFEQLKTGFGAFNKVPTTSTIPIRDVVLSYLETRKFQNYLQPVYVFKSDNGQIAYVSAVDDSWTTQD</sequence>
<protein>
    <submittedName>
        <fullName evidence="1">Uncharacterized protein</fullName>
    </submittedName>
</protein>
<dbReference type="Proteomes" id="UP000034893">
    <property type="component" value="Unassembled WGS sequence"/>
</dbReference>
<dbReference type="EMBL" id="LBVP01000002">
    <property type="protein sequence ID" value="KKQ90086.1"/>
    <property type="molecule type" value="Genomic_DNA"/>
</dbReference>
<dbReference type="AlphaFoldDB" id="A0A0G0PLD2"/>
<evidence type="ECO:0000313" key="2">
    <source>
        <dbReference type="Proteomes" id="UP000034893"/>
    </source>
</evidence>